<feature type="non-terminal residue" evidence="2">
    <location>
        <position position="1"/>
    </location>
</feature>
<feature type="non-terminal residue" evidence="2">
    <location>
        <position position="131"/>
    </location>
</feature>
<accession>A0A8S3KEZ6</accession>
<evidence type="ECO:0000313" key="3">
    <source>
        <dbReference type="Proteomes" id="UP000676336"/>
    </source>
</evidence>
<evidence type="ECO:0000313" key="2">
    <source>
        <dbReference type="EMBL" id="CAF5229479.1"/>
    </source>
</evidence>
<protein>
    <recommendedName>
        <fullName evidence="1">Helix-turn-helix domain-containing protein</fullName>
    </recommendedName>
</protein>
<dbReference type="Proteomes" id="UP000676336">
    <property type="component" value="Unassembled WGS sequence"/>
</dbReference>
<evidence type="ECO:0000259" key="1">
    <source>
        <dbReference type="Pfam" id="PF26215"/>
    </source>
</evidence>
<organism evidence="2 3">
    <name type="scientific">Rotaria magnacalcarata</name>
    <dbReference type="NCBI Taxonomy" id="392030"/>
    <lineage>
        <taxon>Eukaryota</taxon>
        <taxon>Metazoa</taxon>
        <taxon>Spiralia</taxon>
        <taxon>Gnathifera</taxon>
        <taxon>Rotifera</taxon>
        <taxon>Eurotatoria</taxon>
        <taxon>Bdelloidea</taxon>
        <taxon>Philodinida</taxon>
        <taxon>Philodinidae</taxon>
        <taxon>Rotaria</taxon>
    </lineage>
</organism>
<gene>
    <name evidence="2" type="ORF">SMN809_LOCUS86399</name>
</gene>
<name>A0A8S3KEZ6_9BILA</name>
<sequence>RLCSHLDDFDKERINIEFTLLLNGYPPKFISYHFNKFFQKYNVLSVMENLDDIMYEQLHRTLLYQPTVKERQRHQQEQEQQNIQSKDLFVHYTFESRPLVNFTKELKHLWNEHYINKNPIKQNIRLRFGTK</sequence>
<feature type="domain" description="Helix-turn-helix" evidence="1">
    <location>
        <begin position="1"/>
        <end position="35"/>
    </location>
</feature>
<dbReference type="EMBL" id="CAJOBI010370580">
    <property type="protein sequence ID" value="CAF5229479.1"/>
    <property type="molecule type" value="Genomic_DNA"/>
</dbReference>
<proteinExistence type="predicted"/>
<dbReference type="AlphaFoldDB" id="A0A8S3KEZ6"/>
<comment type="caution">
    <text evidence="2">The sequence shown here is derived from an EMBL/GenBank/DDBJ whole genome shotgun (WGS) entry which is preliminary data.</text>
</comment>
<dbReference type="InterPro" id="IPR058912">
    <property type="entry name" value="HTH_animal"/>
</dbReference>
<reference evidence="2" key="1">
    <citation type="submission" date="2021-02" db="EMBL/GenBank/DDBJ databases">
        <authorList>
            <person name="Nowell W R."/>
        </authorList>
    </citation>
    <scope>NUCLEOTIDE SEQUENCE</scope>
</reference>
<dbReference type="Pfam" id="PF26215">
    <property type="entry name" value="HTH_animal"/>
    <property type="match status" value="1"/>
</dbReference>